<name>A0A0D7BFW3_9AGAR</name>
<dbReference type="OrthoDB" id="2962802at2759"/>
<dbReference type="Proteomes" id="UP000054007">
    <property type="component" value="Unassembled WGS sequence"/>
</dbReference>
<organism evidence="2 3">
    <name type="scientific">Cylindrobasidium torrendii FP15055 ss-10</name>
    <dbReference type="NCBI Taxonomy" id="1314674"/>
    <lineage>
        <taxon>Eukaryota</taxon>
        <taxon>Fungi</taxon>
        <taxon>Dikarya</taxon>
        <taxon>Basidiomycota</taxon>
        <taxon>Agaricomycotina</taxon>
        <taxon>Agaricomycetes</taxon>
        <taxon>Agaricomycetidae</taxon>
        <taxon>Agaricales</taxon>
        <taxon>Marasmiineae</taxon>
        <taxon>Physalacriaceae</taxon>
        <taxon>Cylindrobasidium</taxon>
    </lineage>
</organism>
<feature type="compositionally biased region" description="Low complexity" evidence="1">
    <location>
        <begin position="203"/>
        <end position="235"/>
    </location>
</feature>
<sequence length="305" mass="33893">MLYRAEDISLSEDFTSDTVNVALYAREGWDVDDLERFCGLYQHGFRTYMKSPLNVMKVQPGMARFFRSTFLAFVPAEETLCDIFELHLANFHCDVSERQRFDEIPHLQTTTYSLGVKSCFQHNLFTRHPLTGKIIRHRHPYTTLPKFTLPVHPCIAALRAGCLISFSPDASPVSKTLLAITRYHARCSGDILPRRRPTKALPATTSTFSSSSSQSMVSTAASSRSSASTVPSESSNPGSSNQDTGRPRKRKLSTDSVVESPRAVKLQRRIPCVAGASSATRNISNAAKSSRRPSEHIHRLGVRCA</sequence>
<proteinExistence type="predicted"/>
<evidence type="ECO:0000256" key="1">
    <source>
        <dbReference type="SAM" id="MobiDB-lite"/>
    </source>
</evidence>
<reference evidence="2 3" key="1">
    <citation type="journal article" date="2015" name="Fungal Genet. Biol.">
        <title>Evolution of novel wood decay mechanisms in Agaricales revealed by the genome sequences of Fistulina hepatica and Cylindrobasidium torrendii.</title>
        <authorList>
            <person name="Floudas D."/>
            <person name="Held B.W."/>
            <person name="Riley R."/>
            <person name="Nagy L.G."/>
            <person name="Koehler G."/>
            <person name="Ransdell A.S."/>
            <person name="Younus H."/>
            <person name="Chow J."/>
            <person name="Chiniquy J."/>
            <person name="Lipzen A."/>
            <person name="Tritt A."/>
            <person name="Sun H."/>
            <person name="Haridas S."/>
            <person name="LaButti K."/>
            <person name="Ohm R.A."/>
            <person name="Kues U."/>
            <person name="Blanchette R.A."/>
            <person name="Grigoriev I.V."/>
            <person name="Minto R.E."/>
            <person name="Hibbett D.S."/>
        </authorList>
    </citation>
    <scope>NUCLEOTIDE SEQUENCE [LARGE SCALE GENOMIC DNA]</scope>
    <source>
        <strain evidence="2 3">FP15055 ss-10</strain>
    </source>
</reference>
<keyword evidence="3" id="KW-1185">Reference proteome</keyword>
<evidence type="ECO:0000313" key="3">
    <source>
        <dbReference type="Proteomes" id="UP000054007"/>
    </source>
</evidence>
<feature type="region of interest" description="Disordered" evidence="1">
    <location>
        <begin position="191"/>
        <end position="263"/>
    </location>
</feature>
<dbReference type="EMBL" id="KN880501">
    <property type="protein sequence ID" value="KIY68521.1"/>
    <property type="molecule type" value="Genomic_DNA"/>
</dbReference>
<gene>
    <name evidence="2" type="ORF">CYLTODRAFT_421553</name>
</gene>
<accession>A0A0D7BFW3</accession>
<feature type="region of interest" description="Disordered" evidence="1">
    <location>
        <begin position="281"/>
        <end position="305"/>
    </location>
</feature>
<evidence type="ECO:0000313" key="2">
    <source>
        <dbReference type="EMBL" id="KIY68521.1"/>
    </source>
</evidence>
<dbReference type="AlphaFoldDB" id="A0A0D7BFW3"/>
<protein>
    <submittedName>
        <fullName evidence="2">Uncharacterized protein</fullName>
    </submittedName>
</protein>